<evidence type="ECO:0000313" key="10">
    <source>
        <dbReference type="Proteomes" id="UP001063350"/>
    </source>
</evidence>
<dbReference type="AlphaFoldDB" id="A0A915XK52"/>
<organism evidence="9 10">
    <name type="scientific">Desulfolithobacter dissulfuricans</name>
    <dbReference type="NCBI Taxonomy" id="2795293"/>
    <lineage>
        <taxon>Bacteria</taxon>
        <taxon>Pseudomonadati</taxon>
        <taxon>Thermodesulfobacteriota</taxon>
        <taxon>Desulfobulbia</taxon>
        <taxon>Desulfobulbales</taxon>
        <taxon>Desulfobulbaceae</taxon>
        <taxon>Desulfolithobacter</taxon>
    </lineage>
</organism>
<dbReference type="GO" id="GO:0008934">
    <property type="term" value="F:inositol monophosphate 1-phosphatase activity"/>
    <property type="evidence" value="ECO:0007669"/>
    <property type="project" value="InterPro"/>
</dbReference>
<dbReference type="EC" id="3.1.3.25" evidence="8"/>
<dbReference type="GO" id="GO:0006020">
    <property type="term" value="P:inositol metabolic process"/>
    <property type="evidence" value="ECO:0007669"/>
    <property type="project" value="TreeGrafter"/>
</dbReference>
<dbReference type="PROSITE" id="PS00629">
    <property type="entry name" value="IMP_1"/>
    <property type="match status" value="1"/>
</dbReference>
<dbReference type="EMBL" id="AP024233">
    <property type="protein sequence ID" value="BCO08758.1"/>
    <property type="molecule type" value="Genomic_DNA"/>
</dbReference>
<feature type="binding site" evidence="7">
    <location>
        <position position="99"/>
    </location>
    <ligand>
        <name>Mg(2+)</name>
        <dbReference type="ChEBI" id="CHEBI:18420"/>
        <label>1</label>
        <note>catalytic</note>
    </ligand>
</feature>
<reference evidence="9" key="1">
    <citation type="submission" date="2020-12" db="EMBL/GenBank/DDBJ databases">
        <title>Desulfobium dissulfuricans gen. nov., sp. nov., a novel mesophilic, sulfate-reducing bacterium isolated from a deep-sea hydrothermal vent.</title>
        <authorList>
            <person name="Hashimoto Y."/>
            <person name="Tame A."/>
            <person name="Sawayama S."/>
            <person name="Miyazaki J."/>
            <person name="Takai K."/>
            <person name="Nakagawa S."/>
        </authorList>
    </citation>
    <scope>NUCLEOTIDE SEQUENCE</scope>
    <source>
        <strain evidence="9">GF1</strain>
    </source>
</reference>
<dbReference type="PRINTS" id="PR00377">
    <property type="entry name" value="IMPHPHTASES"/>
</dbReference>
<dbReference type="InterPro" id="IPR033942">
    <property type="entry name" value="IMPase"/>
</dbReference>
<dbReference type="InterPro" id="IPR020550">
    <property type="entry name" value="Inositol_monophosphatase_CS"/>
</dbReference>
<dbReference type="GO" id="GO:0046854">
    <property type="term" value="P:phosphatidylinositol phosphate biosynthetic process"/>
    <property type="evidence" value="ECO:0007669"/>
    <property type="project" value="InterPro"/>
</dbReference>
<evidence type="ECO:0000256" key="1">
    <source>
        <dbReference type="ARBA" id="ARBA00001033"/>
    </source>
</evidence>
<accession>A0A915XK52</accession>
<dbReference type="FunFam" id="3.40.190.80:FF:000020">
    <property type="entry name" value="Fructose-1,6-bisphosphatase/inositol-1-monophosphatase"/>
    <property type="match status" value="1"/>
</dbReference>
<dbReference type="KEGG" id="ddu:GF1_11340"/>
<dbReference type="CDD" id="cd01639">
    <property type="entry name" value="IMPase"/>
    <property type="match status" value="1"/>
</dbReference>
<evidence type="ECO:0000256" key="3">
    <source>
        <dbReference type="ARBA" id="ARBA00009759"/>
    </source>
</evidence>
<dbReference type="InterPro" id="IPR000760">
    <property type="entry name" value="Inositol_monophosphatase-like"/>
</dbReference>
<dbReference type="SUPFAM" id="SSF56655">
    <property type="entry name" value="Carbohydrate phosphatase"/>
    <property type="match status" value="1"/>
</dbReference>
<evidence type="ECO:0000256" key="4">
    <source>
        <dbReference type="ARBA" id="ARBA00022723"/>
    </source>
</evidence>
<dbReference type="InterPro" id="IPR022337">
    <property type="entry name" value="Inositol_monophosphatase_SuhB"/>
</dbReference>
<comment type="cofactor">
    <cofactor evidence="2 7 8">
        <name>Mg(2+)</name>
        <dbReference type="ChEBI" id="CHEBI:18420"/>
    </cofactor>
</comment>
<dbReference type="Pfam" id="PF00459">
    <property type="entry name" value="Inositol_P"/>
    <property type="match status" value="1"/>
</dbReference>
<dbReference type="RefSeq" id="WP_267928657.1">
    <property type="nucleotide sequence ID" value="NZ_AP024233.1"/>
</dbReference>
<evidence type="ECO:0000256" key="7">
    <source>
        <dbReference type="PIRSR" id="PIRSR600760-2"/>
    </source>
</evidence>
<dbReference type="PANTHER" id="PTHR20854">
    <property type="entry name" value="INOSITOL MONOPHOSPHATASE"/>
    <property type="match status" value="1"/>
</dbReference>
<dbReference type="Gene3D" id="3.40.190.80">
    <property type="match status" value="1"/>
</dbReference>
<feature type="binding site" evidence="7">
    <location>
        <position position="101"/>
    </location>
    <ligand>
        <name>Mg(2+)</name>
        <dbReference type="ChEBI" id="CHEBI:18420"/>
        <label>1</label>
        <note>catalytic</note>
    </ligand>
</feature>
<keyword evidence="10" id="KW-1185">Reference proteome</keyword>
<name>A0A915XK52_9BACT</name>
<feature type="binding site" evidence="7">
    <location>
        <position position="102"/>
    </location>
    <ligand>
        <name>Mg(2+)</name>
        <dbReference type="ChEBI" id="CHEBI:18420"/>
        <label>1</label>
        <note>catalytic</note>
    </ligand>
</feature>
<evidence type="ECO:0000256" key="8">
    <source>
        <dbReference type="RuleBase" id="RU364068"/>
    </source>
</evidence>
<sequence>MNRIQRVIEQIDDPEQTSLLQAACRAALTGGSILRELYDKPHTIEMKGAINLVTEADIASETAILASLDEDAPGIAVLAEESAAETPEEEEQGQQWIVDPLDGTTNFAHGFPFFGTSIALLDCGRPRVGVVYCPMQDELFCALEGAGAWLNGQRIAVTDTRFLLEALVATGFPYDIHAALDQVLAQLRAVLPRVRDIRRAGAAALDLAYVACGRLDGFWEMDLKPWDTAAGWLLVTEAGGKVSDFAGNDYSPFLPRILASNGMLHEQLGNLLT</sequence>
<evidence type="ECO:0000256" key="2">
    <source>
        <dbReference type="ARBA" id="ARBA00001946"/>
    </source>
</evidence>
<dbReference type="InterPro" id="IPR020583">
    <property type="entry name" value="Inositol_monoP_metal-BS"/>
</dbReference>
<dbReference type="GO" id="GO:0046872">
    <property type="term" value="F:metal ion binding"/>
    <property type="evidence" value="ECO:0007669"/>
    <property type="project" value="UniProtKB-KW"/>
</dbReference>
<evidence type="ECO:0000313" key="9">
    <source>
        <dbReference type="EMBL" id="BCO08758.1"/>
    </source>
</evidence>
<dbReference type="PROSITE" id="PS00630">
    <property type="entry name" value="IMP_2"/>
    <property type="match status" value="1"/>
</dbReference>
<protein>
    <recommendedName>
        <fullName evidence="8">Inositol-1-monophosphatase</fullName>
        <ecNumber evidence="8">3.1.3.25</ecNumber>
    </recommendedName>
</protein>
<feature type="binding site" evidence="7">
    <location>
        <position position="80"/>
    </location>
    <ligand>
        <name>Mg(2+)</name>
        <dbReference type="ChEBI" id="CHEBI:18420"/>
        <label>1</label>
        <note>catalytic</note>
    </ligand>
</feature>
<keyword evidence="4 7" id="KW-0479">Metal-binding</keyword>
<dbReference type="Gene3D" id="3.30.540.10">
    <property type="entry name" value="Fructose-1,6-Bisphosphatase, subunit A, domain 1"/>
    <property type="match status" value="1"/>
</dbReference>
<comment type="catalytic activity">
    <reaction evidence="1 8">
        <text>a myo-inositol phosphate + H2O = myo-inositol + phosphate</text>
        <dbReference type="Rhea" id="RHEA:24056"/>
        <dbReference type="ChEBI" id="CHEBI:15377"/>
        <dbReference type="ChEBI" id="CHEBI:17268"/>
        <dbReference type="ChEBI" id="CHEBI:43474"/>
        <dbReference type="ChEBI" id="CHEBI:84139"/>
        <dbReference type="EC" id="3.1.3.25"/>
    </reaction>
</comment>
<keyword evidence="5 8" id="KW-0378">Hydrolase</keyword>
<dbReference type="Proteomes" id="UP001063350">
    <property type="component" value="Chromosome"/>
</dbReference>
<dbReference type="FunFam" id="3.30.540.10:FF:000003">
    <property type="entry name" value="Inositol-1-monophosphatase"/>
    <property type="match status" value="1"/>
</dbReference>
<dbReference type="PANTHER" id="PTHR20854:SF4">
    <property type="entry name" value="INOSITOL-1-MONOPHOSPHATASE-RELATED"/>
    <property type="match status" value="1"/>
</dbReference>
<keyword evidence="6 7" id="KW-0460">Magnesium</keyword>
<dbReference type="GO" id="GO:0007165">
    <property type="term" value="P:signal transduction"/>
    <property type="evidence" value="ECO:0007669"/>
    <property type="project" value="TreeGrafter"/>
</dbReference>
<feature type="binding site" evidence="7">
    <location>
        <position position="227"/>
    </location>
    <ligand>
        <name>Mg(2+)</name>
        <dbReference type="ChEBI" id="CHEBI:18420"/>
        <label>1</label>
        <note>catalytic</note>
    </ligand>
</feature>
<evidence type="ECO:0000256" key="5">
    <source>
        <dbReference type="ARBA" id="ARBA00022801"/>
    </source>
</evidence>
<dbReference type="PRINTS" id="PR01959">
    <property type="entry name" value="SBIMPHPHTASE"/>
</dbReference>
<comment type="similarity">
    <text evidence="3 8">Belongs to the inositol monophosphatase superfamily.</text>
</comment>
<proteinExistence type="inferred from homology"/>
<evidence type="ECO:0000256" key="6">
    <source>
        <dbReference type="ARBA" id="ARBA00022842"/>
    </source>
</evidence>
<gene>
    <name evidence="9" type="primary">suhB</name>
    <name evidence="9" type="ORF">GF1_11340</name>
</gene>